<feature type="coiled-coil region" evidence="3">
    <location>
        <begin position="1818"/>
        <end position="1870"/>
    </location>
</feature>
<keyword evidence="1 3" id="KW-0175">Coiled coil</keyword>
<feature type="region of interest" description="Disordered" evidence="4">
    <location>
        <begin position="206"/>
        <end position="229"/>
    </location>
</feature>
<feature type="region of interest" description="Disordered" evidence="4">
    <location>
        <begin position="1"/>
        <end position="49"/>
    </location>
</feature>
<comment type="caution">
    <text evidence="6">The sequence shown here is derived from an EMBL/GenBank/DDBJ whole genome shotgun (WGS) entry which is preliminary data.</text>
</comment>
<name>A0A843UDB0_COLES</name>
<gene>
    <name evidence="6" type="ORF">Taro_010537</name>
</gene>
<evidence type="ECO:0000259" key="5">
    <source>
        <dbReference type="PROSITE" id="PS51774"/>
    </source>
</evidence>
<feature type="compositionally biased region" description="Basic and acidic residues" evidence="4">
    <location>
        <begin position="2092"/>
        <end position="2111"/>
    </location>
</feature>
<feature type="coiled-coil region" evidence="3">
    <location>
        <begin position="571"/>
        <end position="847"/>
    </location>
</feature>
<dbReference type="InterPro" id="IPR051861">
    <property type="entry name" value="NET_actin-binding_domain"/>
</dbReference>
<feature type="domain" description="NAB" evidence="5">
    <location>
        <begin position="96"/>
        <end position="188"/>
    </location>
</feature>
<reference evidence="6" key="1">
    <citation type="submission" date="2017-07" db="EMBL/GenBank/DDBJ databases">
        <title>Taro Niue Genome Assembly and Annotation.</title>
        <authorList>
            <person name="Atibalentja N."/>
            <person name="Keating K."/>
            <person name="Fields C.J."/>
        </authorList>
    </citation>
    <scope>NUCLEOTIDE SEQUENCE</scope>
    <source>
        <strain evidence="6">Niue_2</strain>
        <tissue evidence="6">Leaf</tissue>
    </source>
</reference>
<feature type="coiled-coil region" evidence="3">
    <location>
        <begin position="1411"/>
        <end position="1473"/>
    </location>
</feature>
<dbReference type="InterPro" id="IPR011684">
    <property type="entry name" value="NAB"/>
</dbReference>
<evidence type="ECO:0000313" key="6">
    <source>
        <dbReference type="EMBL" id="MQL78109.1"/>
    </source>
</evidence>
<evidence type="ECO:0000256" key="4">
    <source>
        <dbReference type="SAM" id="MobiDB-lite"/>
    </source>
</evidence>
<dbReference type="Proteomes" id="UP000652761">
    <property type="component" value="Unassembled WGS sequence"/>
</dbReference>
<evidence type="ECO:0000256" key="3">
    <source>
        <dbReference type="SAM" id="Coils"/>
    </source>
</evidence>
<feature type="coiled-coil region" evidence="3">
    <location>
        <begin position="350"/>
        <end position="528"/>
    </location>
</feature>
<dbReference type="Pfam" id="PF07765">
    <property type="entry name" value="KIP1"/>
    <property type="match status" value="1"/>
</dbReference>
<proteinExistence type="inferred from homology"/>
<dbReference type="GO" id="GO:0005886">
    <property type="term" value="C:plasma membrane"/>
    <property type="evidence" value="ECO:0007669"/>
    <property type="project" value="TreeGrafter"/>
</dbReference>
<dbReference type="OrthoDB" id="10255522at2759"/>
<feature type="coiled-coil region" evidence="3">
    <location>
        <begin position="1009"/>
        <end position="1172"/>
    </location>
</feature>
<dbReference type="PROSITE" id="PS51774">
    <property type="entry name" value="NAB"/>
    <property type="match status" value="1"/>
</dbReference>
<evidence type="ECO:0000313" key="7">
    <source>
        <dbReference type="Proteomes" id="UP000652761"/>
    </source>
</evidence>
<feature type="coiled-coil region" evidence="3">
    <location>
        <begin position="883"/>
        <end position="973"/>
    </location>
</feature>
<dbReference type="EMBL" id="NMUH01000383">
    <property type="protein sequence ID" value="MQL78109.1"/>
    <property type="molecule type" value="Genomic_DNA"/>
</dbReference>
<feature type="compositionally biased region" description="Low complexity" evidence="4">
    <location>
        <begin position="208"/>
        <end position="219"/>
    </location>
</feature>
<organism evidence="6 7">
    <name type="scientific">Colocasia esculenta</name>
    <name type="common">Wild taro</name>
    <name type="synonym">Arum esculentum</name>
    <dbReference type="NCBI Taxonomy" id="4460"/>
    <lineage>
        <taxon>Eukaryota</taxon>
        <taxon>Viridiplantae</taxon>
        <taxon>Streptophyta</taxon>
        <taxon>Embryophyta</taxon>
        <taxon>Tracheophyta</taxon>
        <taxon>Spermatophyta</taxon>
        <taxon>Magnoliopsida</taxon>
        <taxon>Liliopsida</taxon>
        <taxon>Araceae</taxon>
        <taxon>Aroideae</taxon>
        <taxon>Colocasieae</taxon>
        <taxon>Colocasia</taxon>
    </lineage>
</organism>
<dbReference type="GO" id="GO:0051015">
    <property type="term" value="F:actin filament binding"/>
    <property type="evidence" value="ECO:0007669"/>
    <property type="project" value="TreeGrafter"/>
</dbReference>
<sequence length="2183" mass="249338">MGQSGERTQHIAGGPSAESDPERDKIEISTFQDSGLYPETEDGGSKSKSPSQLICHAKMQCERCLNGRYITLNCQESIYFLATMATLSHAESRRLYSWWWDSHISPKNSKWLQENLTGLQILPFINPLSDMDLKVKSMIKLIEEDADSFARRAEMYYKKRPELMKLVEEFYRAYRSLAERYDHATGALRQAHRTMAEAFPNQIPFALTDDSPSGSSTTDGEPRTPELPPPVRAFVEPDDLQKDALGQSSHLHAIKRNGAYSEENDASNSKRGLKQLNEMLASGEATSQAKFAEGKVKKGLNFHDEEVKTPERKMHNGSLDVQKNEKGGKDDAYEKTRILQDEVSQLFSENQTLKMQIKSEHDRVAKCENENLRLQESLSKLEADKEVALVQCQKSLDKISNLEMEISHSLEDNTKLQSEMSIKLTKLEKSEGQCRLLETEKQALEVEVKDLTQQKVTQQQKLQRQQDELGKLKDDAYERERILQDEVSRLSSENESLKLQIQSEHDHVATCENEILKLQESLSRSETDKEIALLQCQKSSEKVSTLEMEISHTHEANRKVHDEMAVKLARLESAEGQCLLLETEKQALEAEVKDLSQQKVAYQQELQQKQDEIDKLKHDSYERTKILQHEVSGLESENQALKMQINSQHDNVANCENEISRLQESLSGLEADKDASLLQCQKSLERIANLELENSHIHERNRQLDREMVILLARLENYEGQCLLLEREKKALEAEVNVLAQQKFAQQQELQQKQNEVDELKHSLQQEHNQHTQAEAALHSLEKLHSQSVEKLGIIEFELQSGIEKMKNMEIRNHSLDEDIQQVKEANNNLSKELLLKEEELEKLNISIQNEHVLSVKAEEALRSIEKLHFESQEEIEILRLDIQRKIELLKEMEFQKHHLEEEVQQVNKKNGNLNEQVLSSALMIKNLQEEILSFKETQVKLENEVEHHLHGNEALQQAINSLRAETADLNLKHQYVMEQIAAVGLNKESFQASVRELQDGNLKLNDICKRHEDEKSILMNKLDNMEKITEKSTLLETSLSDATAELEGLREKVNSLEDTCDSLNGKVSDLILENSSLLSQLESITQNSEKLLESNTFLENSLSDANVELEGLREKLKSLEESCQSLYIENSDLHSEKITSVSQVEHVRTSLENMKKGYAELEDKHLHLEQEKESAFILVSELQTLMKLVQHEHEAFVLSSNARLESLADELSALKEESQSKDAELEDLQNKLLDWEIQAFTLQRCLLDSKEWKQKVLVSYRSVEKLLSDIKEENIEQRKSIKYISDNNKKLQNGIQLILTSPGIGDTFRSIGADDEFHCDSILGKTKEVRNLISDTVDEKHILFLEKSVIATLLQQLSLDLKILNSKKDAIDLEHKIGIQQLLALKGEKHDLLQINENLGQSVHAGHMREDKLKAEMDILDKQLFDLQERHKKAQAGISTLLEENQYLSNEVSNLRDKMQNLEEESSAVFAEAINLTCLSLILEQFGAERAMDLRICTSDLDSLHGVNIVLENKVAEMAQKIELIEAENVLLKDSAAKLEDCQGRLLMLQNDHEQLNHQIDNGRSLLIEKEMELTEANRKIEITENEKMSLCSDLDIIKVEFGEVMCVREELEQKICMLIDGNSRKDSEIVQVHDANQLLSAMIHNLKKELVDLSSSKEHLVSELTYEIDLYEQEVARLWSNAHISAVHTEIFEEKMLELIGECERLDISAIIQRDILEEQTILNSVYADQLNQKVDYLERESAILKENLHAYLPLVLSLRNSISSLENQTLSLIKHQGLDDCSTQDTSLGKHEPVESCSQLSAQSSSIESYGILELQKLQARVEQLQKVLVDCDLMMPQSDTTVKSAAVEMETELAISNRRLSELEVQANKETTVELVTDARQCGEEVILQPKGAVSESSKGGYGLTMKDIQLDQSSYDVGSGIYKEGGVENAETDDQMLKLWEAAENDCKSEMLRASSITTADDIDYHQIEPVEEEKSEYPSEPVVEKELGVVKLRLSRKVDPHQEWNRRILERLASDAQRLSVLQQSVQELERHSENSERSDISTNMKYDAMKGQLKRAEEAISGLVDINTNLSKKAADCSASPDGNKSGDQEETRKQQRRQVSDHVQRASDKIVRLELELQKIQYILLKLDEERENRTRAAQERSRVVLRDYLYGRREKFRRKRGHFCGCIRPRTSDD</sequence>
<comment type="similarity">
    <text evidence="2">Belongs to the NET family.</text>
</comment>
<feature type="coiled-coil region" evidence="3">
    <location>
        <begin position="1198"/>
        <end position="1239"/>
    </location>
</feature>
<accession>A0A843UDB0</accession>
<protein>
    <recommendedName>
        <fullName evidence="5">NAB domain-containing protein</fullName>
    </recommendedName>
</protein>
<evidence type="ECO:0000256" key="2">
    <source>
        <dbReference type="ARBA" id="ARBA00038006"/>
    </source>
</evidence>
<keyword evidence="7" id="KW-1185">Reference proteome</keyword>
<feature type="region of interest" description="Disordered" evidence="4">
    <location>
        <begin position="2081"/>
        <end position="2111"/>
    </location>
</feature>
<feature type="coiled-coil region" evidence="3">
    <location>
        <begin position="1509"/>
        <end position="1588"/>
    </location>
</feature>
<evidence type="ECO:0000256" key="1">
    <source>
        <dbReference type="ARBA" id="ARBA00023054"/>
    </source>
</evidence>
<dbReference type="PANTHER" id="PTHR32258:SF6">
    <property type="entry name" value="PROTEIN NETWORKED 1A"/>
    <property type="match status" value="1"/>
</dbReference>
<dbReference type="PANTHER" id="PTHR32258">
    <property type="entry name" value="PROTEIN NETWORKED 4A"/>
    <property type="match status" value="1"/>
</dbReference>